<evidence type="ECO:0000313" key="4">
    <source>
        <dbReference type="EMBL" id="MBB6556439.1"/>
    </source>
</evidence>
<dbReference type="InterPro" id="IPR004474">
    <property type="entry name" value="LytR_CpsA_psr"/>
</dbReference>
<evidence type="ECO:0000313" key="5">
    <source>
        <dbReference type="Proteomes" id="UP000565579"/>
    </source>
</evidence>
<accession>A0A7X0U6A8</accession>
<dbReference type="EMBL" id="JACHMI010000001">
    <property type="protein sequence ID" value="MBB6556439.1"/>
    <property type="molecule type" value="Genomic_DNA"/>
</dbReference>
<dbReference type="InterPro" id="IPR050922">
    <property type="entry name" value="LytR/CpsA/Psr_CW_biosynth"/>
</dbReference>
<organism evidence="4 5">
    <name type="scientific">Nonomuraea rubra</name>
    <dbReference type="NCBI Taxonomy" id="46180"/>
    <lineage>
        <taxon>Bacteria</taxon>
        <taxon>Bacillati</taxon>
        <taxon>Actinomycetota</taxon>
        <taxon>Actinomycetes</taxon>
        <taxon>Streptosporangiales</taxon>
        <taxon>Streptosporangiaceae</taxon>
        <taxon>Nonomuraea</taxon>
    </lineage>
</organism>
<keyword evidence="2" id="KW-0472">Membrane</keyword>
<dbReference type="Proteomes" id="UP000565579">
    <property type="component" value="Unassembled WGS sequence"/>
</dbReference>
<keyword evidence="5" id="KW-1185">Reference proteome</keyword>
<feature type="domain" description="Cell envelope-related transcriptional attenuator" evidence="3">
    <location>
        <begin position="115"/>
        <end position="264"/>
    </location>
</feature>
<dbReference type="PANTHER" id="PTHR33392">
    <property type="entry name" value="POLYISOPRENYL-TEICHOIC ACID--PEPTIDOGLYCAN TEICHOIC ACID TRANSFERASE TAGU"/>
    <property type="match status" value="1"/>
</dbReference>
<evidence type="ECO:0000256" key="2">
    <source>
        <dbReference type="SAM" id="Phobius"/>
    </source>
</evidence>
<comment type="caution">
    <text evidence="4">The sequence shown here is derived from an EMBL/GenBank/DDBJ whole genome shotgun (WGS) entry which is preliminary data.</text>
</comment>
<comment type="similarity">
    <text evidence="1">Belongs to the LytR/CpsA/Psr (LCP) family.</text>
</comment>
<evidence type="ECO:0000259" key="3">
    <source>
        <dbReference type="Pfam" id="PF03816"/>
    </source>
</evidence>
<dbReference type="NCBIfam" id="TIGR00350">
    <property type="entry name" value="lytR_cpsA_psr"/>
    <property type="match status" value="1"/>
</dbReference>
<reference evidence="4 5" key="1">
    <citation type="submission" date="2020-08" db="EMBL/GenBank/DDBJ databases">
        <title>Sequencing the genomes of 1000 actinobacteria strains.</title>
        <authorList>
            <person name="Klenk H.-P."/>
        </authorList>
    </citation>
    <scope>NUCLEOTIDE SEQUENCE [LARGE SCALE GENOMIC DNA]</scope>
    <source>
        <strain evidence="4 5">DSM 43768</strain>
    </source>
</reference>
<protein>
    <submittedName>
        <fullName evidence="4">LCP family protein required for cell wall assembly</fullName>
    </submittedName>
</protein>
<keyword evidence="2" id="KW-0812">Transmembrane</keyword>
<dbReference type="RefSeq" id="WP_185110883.1">
    <property type="nucleotide sequence ID" value="NZ_BAAAXY010000177.1"/>
</dbReference>
<feature type="transmembrane region" description="Helical" evidence="2">
    <location>
        <begin position="41"/>
        <end position="65"/>
    </location>
</feature>
<dbReference type="PANTHER" id="PTHR33392:SF6">
    <property type="entry name" value="POLYISOPRENYL-TEICHOIC ACID--PEPTIDOGLYCAN TEICHOIC ACID TRANSFERASE TAGU"/>
    <property type="match status" value="1"/>
</dbReference>
<proteinExistence type="inferred from homology"/>
<name>A0A7X0U6A8_9ACTN</name>
<sequence length="338" mass="37049">MDDLKLLRDLGAELEHQPPPTLARQRERFLRARPRRRWSGWWTAGLVAVATAAAAVAAPLTFVAFRHNAVGPLPGTDTVDMSGTRNVLVIGSDTREGAGNEKYGPESARRDVGQRSDTIMIVHVPADRGRATAVSISRDSMVRIPRCGQEPARVDLINSAYARGGAACLRTTLESLTGLRLHHTVDVDFTGFKNMVDAIGGVTVKLPQPVDDPAAKLKLPAGESVLNGEQALGYARLRRYGDGSDISRIKRQQTLVLAMLRKVQRQVVADPGKLKDLLGEVRRGVRTDLSLEAMFELGRQLQEVKVTVVSVPWEPYQGDPNRIQWKQPEAGELFGSLE</sequence>
<dbReference type="Pfam" id="PF03816">
    <property type="entry name" value="LytR_cpsA_psr"/>
    <property type="match status" value="1"/>
</dbReference>
<gene>
    <name evidence="4" type="ORF">HD593_011234</name>
</gene>
<dbReference type="Gene3D" id="3.40.630.190">
    <property type="entry name" value="LCP protein"/>
    <property type="match status" value="1"/>
</dbReference>
<evidence type="ECO:0000256" key="1">
    <source>
        <dbReference type="ARBA" id="ARBA00006068"/>
    </source>
</evidence>
<keyword evidence="2" id="KW-1133">Transmembrane helix</keyword>
<dbReference type="AlphaFoldDB" id="A0A7X0U6A8"/>